<dbReference type="Proteomes" id="UP000226712">
    <property type="component" value="Unassembled WGS sequence"/>
</dbReference>
<feature type="binding site" evidence="9">
    <location>
        <position position="310"/>
    </location>
    <ligand>
        <name>NAD(+)</name>
        <dbReference type="ChEBI" id="CHEBI:57540"/>
    </ligand>
</feature>
<dbReference type="GO" id="GO:0043891">
    <property type="term" value="F:glyceraldehyde-3-phosphate dehydrogenase [NAD(P)+] (phosphorylating) activity"/>
    <property type="evidence" value="ECO:0007669"/>
    <property type="project" value="UniProtKB-EC"/>
</dbReference>
<dbReference type="Gene3D" id="3.30.360.10">
    <property type="entry name" value="Dihydrodipicolinate Reductase, domain 2"/>
    <property type="match status" value="1"/>
</dbReference>
<sequence length="327" mass="35379">MKVAINGFGRIGKLVLRYGIKEKIDWVINHPRGIESAERVFKYDSVQGKFPGKVKIDGDNLVIDGKKVKVISEKVTPDKLPWKKLGVDVVIESTGAFRKKEDAKGHIKAGAKKVVISAPGKGDIESFVMGVNSDDLNKSDAIIDNASCTTNCLMPVLRVLTDKFGIEKGFMTTIHGYTGDQNLVDGTHKDPRRARAAAVNIIPTTTGATKAAGKVIPELKGKLDGKAIRVPVPTGSLVDVTVILGKETSVEEVNSAMKKASEGYLKGILEYTEEPIVSTDVIGNTHSSIFDAELTKVLGNMVQVVSWYDNEAGYSKRTVDLVKSLKL</sequence>
<evidence type="ECO:0000256" key="3">
    <source>
        <dbReference type="ARBA" id="ARBA00022857"/>
    </source>
</evidence>
<evidence type="ECO:0000313" key="14">
    <source>
        <dbReference type="Proteomes" id="UP000226712"/>
    </source>
</evidence>
<keyword evidence="4" id="KW-0560">Oxidoreductase</keyword>
<dbReference type="AlphaFoldDB" id="A0A2D6LQ33"/>
<feature type="binding site" evidence="8">
    <location>
        <position position="178"/>
    </location>
    <ligand>
        <name>D-glyceraldehyde 3-phosphate</name>
        <dbReference type="ChEBI" id="CHEBI:59776"/>
    </ligand>
</feature>
<evidence type="ECO:0000256" key="7">
    <source>
        <dbReference type="PIRSR" id="PIRSR000149-1"/>
    </source>
</evidence>
<gene>
    <name evidence="13" type="primary">gap</name>
    <name evidence="13" type="ORF">CL944_01985</name>
</gene>
<accession>A0A2D6LQ33</accession>
<dbReference type="GO" id="GO:0050661">
    <property type="term" value="F:NADP binding"/>
    <property type="evidence" value="ECO:0007669"/>
    <property type="project" value="InterPro"/>
</dbReference>
<feature type="domain" description="Glyceraldehyde 3-phosphate dehydrogenase NAD(P) binding" evidence="12">
    <location>
        <begin position="1"/>
        <end position="148"/>
    </location>
</feature>
<evidence type="ECO:0000256" key="11">
    <source>
        <dbReference type="RuleBase" id="RU000397"/>
    </source>
</evidence>
<dbReference type="InterPro" id="IPR020829">
    <property type="entry name" value="GlycerAld_3-P_DH_cat"/>
</dbReference>
<evidence type="ECO:0000256" key="1">
    <source>
        <dbReference type="ARBA" id="ARBA00007406"/>
    </source>
</evidence>
<comment type="catalytic activity">
    <reaction evidence="6">
        <text>D-glyceraldehyde 3-phosphate + phosphate + NAD(+) = (2R)-3-phospho-glyceroyl phosphate + NADH + H(+)</text>
        <dbReference type="Rhea" id="RHEA:10300"/>
        <dbReference type="ChEBI" id="CHEBI:15378"/>
        <dbReference type="ChEBI" id="CHEBI:43474"/>
        <dbReference type="ChEBI" id="CHEBI:57540"/>
        <dbReference type="ChEBI" id="CHEBI:57604"/>
        <dbReference type="ChEBI" id="CHEBI:57945"/>
        <dbReference type="ChEBI" id="CHEBI:59776"/>
        <dbReference type="EC" id="1.2.1.59"/>
    </reaction>
</comment>
<feature type="binding site" evidence="8">
    <location>
        <begin position="147"/>
        <end position="149"/>
    </location>
    <ligand>
        <name>D-glyceraldehyde 3-phosphate</name>
        <dbReference type="ChEBI" id="CHEBI:59776"/>
    </ligand>
</feature>
<dbReference type="InterPro" id="IPR020830">
    <property type="entry name" value="GlycerAld_3-P_DH_AS"/>
</dbReference>
<dbReference type="GO" id="GO:0006006">
    <property type="term" value="P:glucose metabolic process"/>
    <property type="evidence" value="ECO:0007669"/>
    <property type="project" value="InterPro"/>
</dbReference>
<dbReference type="PIRSF" id="PIRSF000149">
    <property type="entry name" value="GAP_DH"/>
    <property type="match status" value="1"/>
</dbReference>
<feature type="binding site" evidence="8">
    <location>
        <position position="229"/>
    </location>
    <ligand>
        <name>D-glyceraldehyde 3-phosphate</name>
        <dbReference type="ChEBI" id="CHEBI:59776"/>
    </ligand>
</feature>
<evidence type="ECO:0000256" key="4">
    <source>
        <dbReference type="ARBA" id="ARBA00023002"/>
    </source>
</evidence>
<reference evidence="14" key="1">
    <citation type="submission" date="2017-09" db="EMBL/GenBank/DDBJ databases">
        <title>The Reconstruction of 2,631 Draft Metagenome-Assembled Genomes from the Global Oceans.</title>
        <authorList>
            <person name="Tully B.J."/>
            <person name="Graham E.D."/>
            <person name="Heidelberg J.F."/>
        </authorList>
    </citation>
    <scope>NUCLEOTIDE SEQUENCE [LARGE SCALE GENOMIC DNA]</scope>
</reference>
<dbReference type="PROSITE" id="PS00071">
    <property type="entry name" value="GAPDH"/>
    <property type="match status" value="1"/>
</dbReference>
<evidence type="ECO:0000256" key="6">
    <source>
        <dbReference type="ARBA" id="ARBA00048853"/>
    </source>
</evidence>
<dbReference type="Pfam" id="PF00044">
    <property type="entry name" value="Gp_dh_N"/>
    <property type="match status" value="1"/>
</dbReference>
<proteinExistence type="inferred from homology"/>
<comment type="similarity">
    <text evidence="1 11">Belongs to the glyceraldehyde-3-phosphate dehydrogenase family.</text>
</comment>
<evidence type="ECO:0000259" key="12">
    <source>
        <dbReference type="SMART" id="SM00846"/>
    </source>
</evidence>
<evidence type="ECO:0000256" key="8">
    <source>
        <dbReference type="PIRSR" id="PIRSR000149-2"/>
    </source>
</evidence>
<dbReference type="InterPro" id="IPR020828">
    <property type="entry name" value="GlycerAld_3-P_DH_NAD(P)-bd"/>
</dbReference>
<dbReference type="PANTHER" id="PTHR43148">
    <property type="entry name" value="GLYCERALDEHYDE-3-PHOSPHATE DEHYDROGENASE 2"/>
    <property type="match status" value="1"/>
</dbReference>
<dbReference type="EC" id="1.2.1.59" evidence="2"/>
<dbReference type="InterPro" id="IPR036291">
    <property type="entry name" value="NAD(P)-bd_dom_sf"/>
</dbReference>
<evidence type="ECO:0000256" key="10">
    <source>
        <dbReference type="PIRSR" id="PIRSR000149-4"/>
    </source>
</evidence>
<dbReference type="FunFam" id="3.40.50.720:FF:000001">
    <property type="entry name" value="Glyceraldehyde-3-phosphate dehydrogenase"/>
    <property type="match status" value="1"/>
</dbReference>
<dbReference type="SMART" id="SM00846">
    <property type="entry name" value="Gp_dh_N"/>
    <property type="match status" value="1"/>
</dbReference>
<dbReference type="EMBL" id="NZBD01000013">
    <property type="protein sequence ID" value="MAG18224.1"/>
    <property type="molecule type" value="Genomic_DNA"/>
</dbReference>
<dbReference type="InterPro" id="IPR006424">
    <property type="entry name" value="Glyceraldehyde-3-P_DH_1"/>
</dbReference>
<dbReference type="Gene3D" id="3.40.50.720">
    <property type="entry name" value="NAD(P)-binding Rossmann-like Domain"/>
    <property type="match status" value="1"/>
</dbReference>
<feature type="active site" description="Nucleophile" evidence="7">
    <location>
        <position position="148"/>
    </location>
</feature>
<evidence type="ECO:0000256" key="5">
    <source>
        <dbReference type="ARBA" id="ARBA00048067"/>
    </source>
</evidence>
<dbReference type="Pfam" id="PF02800">
    <property type="entry name" value="Gp_dh_C"/>
    <property type="match status" value="1"/>
</dbReference>
<feature type="site" description="Activates thiol group during catalysis" evidence="10">
    <location>
        <position position="175"/>
    </location>
</feature>
<evidence type="ECO:0000256" key="9">
    <source>
        <dbReference type="PIRSR" id="PIRSR000149-3"/>
    </source>
</evidence>
<feature type="binding site" evidence="9">
    <location>
        <position position="117"/>
    </location>
    <ligand>
        <name>NAD(+)</name>
        <dbReference type="ChEBI" id="CHEBI:57540"/>
    </ligand>
</feature>
<dbReference type="GO" id="GO:0051287">
    <property type="term" value="F:NAD binding"/>
    <property type="evidence" value="ECO:0007669"/>
    <property type="project" value="InterPro"/>
</dbReference>
<comment type="catalytic activity">
    <reaction evidence="5">
        <text>D-glyceraldehyde 3-phosphate + phosphate + NADP(+) = (2R)-3-phospho-glyceroyl phosphate + NADPH + H(+)</text>
        <dbReference type="Rhea" id="RHEA:10296"/>
        <dbReference type="ChEBI" id="CHEBI:15378"/>
        <dbReference type="ChEBI" id="CHEBI:43474"/>
        <dbReference type="ChEBI" id="CHEBI:57604"/>
        <dbReference type="ChEBI" id="CHEBI:57783"/>
        <dbReference type="ChEBI" id="CHEBI:58349"/>
        <dbReference type="ChEBI" id="CHEBI:59776"/>
        <dbReference type="EC" id="1.2.1.59"/>
    </reaction>
</comment>
<comment type="caution">
    <text evidence="13">The sequence shown here is derived from an EMBL/GenBank/DDBJ whole genome shotgun (WGS) entry which is preliminary data.</text>
</comment>
<evidence type="ECO:0000256" key="2">
    <source>
        <dbReference type="ARBA" id="ARBA00013024"/>
    </source>
</evidence>
<protein>
    <recommendedName>
        <fullName evidence="2">glyceraldehyde-3-phosphate dehydrogenase (NAD(P)(+)) (phosphorylating)</fullName>
        <ecNumber evidence="2">1.2.1.59</ecNumber>
    </recommendedName>
</protein>
<feature type="binding site" evidence="9">
    <location>
        <begin position="10"/>
        <end position="11"/>
    </location>
    <ligand>
        <name>NAD(+)</name>
        <dbReference type="ChEBI" id="CHEBI:57540"/>
    </ligand>
</feature>
<dbReference type="CDD" id="cd05214">
    <property type="entry name" value="GAPDH_I_N"/>
    <property type="match status" value="1"/>
</dbReference>
<dbReference type="SUPFAM" id="SSF55347">
    <property type="entry name" value="Glyceraldehyde-3-phosphate dehydrogenase-like, C-terminal domain"/>
    <property type="match status" value="1"/>
</dbReference>
<dbReference type="InterPro" id="IPR020831">
    <property type="entry name" value="GlycerAld/Erythrose_P_DH"/>
</dbReference>
<dbReference type="PRINTS" id="PR00078">
    <property type="entry name" value="G3PDHDRGNASE"/>
</dbReference>
<dbReference type="FunFam" id="3.30.360.10:FF:000002">
    <property type="entry name" value="Glyceraldehyde-3-phosphate dehydrogenase"/>
    <property type="match status" value="1"/>
</dbReference>
<keyword evidence="3" id="KW-0521">NADP</keyword>
<dbReference type="NCBIfam" id="TIGR01534">
    <property type="entry name" value="GAPDH-I"/>
    <property type="match status" value="1"/>
</dbReference>
<feature type="binding site" evidence="8">
    <location>
        <begin position="206"/>
        <end position="207"/>
    </location>
    <ligand>
        <name>D-glyceraldehyde 3-phosphate</name>
        <dbReference type="ChEBI" id="CHEBI:59776"/>
    </ligand>
</feature>
<evidence type="ECO:0000313" key="13">
    <source>
        <dbReference type="EMBL" id="MAG18224.1"/>
    </source>
</evidence>
<keyword evidence="9" id="KW-0520">NAD</keyword>
<name>A0A2D6LQ33_9ARCH</name>
<dbReference type="SUPFAM" id="SSF51735">
    <property type="entry name" value="NAD(P)-binding Rossmann-fold domains"/>
    <property type="match status" value="1"/>
</dbReference>
<keyword evidence="9" id="KW-0547">Nucleotide-binding</keyword>
<dbReference type="CDD" id="cd18126">
    <property type="entry name" value="GAPDH_I_C"/>
    <property type="match status" value="1"/>
</dbReference>
<organism evidence="13 14">
    <name type="scientific">Candidatus Iainarchaeum sp</name>
    <dbReference type="NCBI Taxonomy" id="3101447"/>
    <lineage>
        <taxon>Archaea</taxon>
        <taxon>Candidatus Iainarchaeota</taxon>
        <taxon>Candidatus Iainarchaeia</taxon>
        <taxon>Candidatus Iainarchaeales</taxon>
        <taxon>Candidatus Iainarchaeaceae</taxon>
        <taxon>Candidatus Iainarchaeum</taxon>
    </lineage>
</organism>